<name>A0AAD3CVE6_9STRA</name>
<organism evidence="1 2">
    <name type="scientific">Chaetoceros tenuissimus</name>
    <dbReference type="NCBI Taxonomy" id="426638"/>
    <lineage>
        <taxon>Eukaryota</taxon>
        <taxon>Sar</taxon>
        <taxon>Stramenopiles</taxon>
        <taxon>Ochrophyta</taxon>
        <taxon>Bacillariophyta</taxon>
        <taxon>Coscinodiscophyceae</taxon>
        <taxon>Chaetocerotophycidae</taxon>
        <taxon>Chaetocerotales</taxon>
        <taxon>Chaetocerotaceae</taxon>
        <taxon>Chaetoceros</taxon>
    </lineage>
</organism>
<dbReference type="InterPro" id="IPR053259">
    <property type="entry name" value="Golvesin-related_Golgi"/>
</dbReference>
<dbReference type="InterPro" id="IPR027417">
    <property type="entry name" value="P-loop_NTPase"/>
</dbReference>
<evidence type="ECO:0000313" key="2">
    <source>
        <dbReference type="Proteomes" id="UP001054902"/>
    </source>
</evidence>
<dbReference type="AlphaFoldDB" id="A0AAD3CVE6"/>
<keyword evidence="2" id="KW-1185">Reference proteome</keyword>
<protein>
    <recommendedName>
        <fullName evidence="3">Sulfotransferase domain-containing protein</fullName>
    </recommendedName>
</protein>
<dbReference type="PANTHER" id="PTHR32301">
    <property type="entry name" value="COUNTIN RECEPTOR CNR3-RELATED"/>
    <property type="match status" value="1"/>
</dbReference>
<dbReference type="PANTHER" id="PTHR32301:SF6">
    <property type="entry name" value="GOLVESIN-RELATED"/>
    <property type="match status" value="1"/>
</dbReference>
<dbReference type="Gene3D" id="3.40.50.300">
    <property type="entry name" value="P-loop containing nucleotide triphosphate hydrolases"/>
    <property type="match status" value="1"/>
</dbReference>
<accession>A0AAD3CVE6</accession>
<sequence>MGFARQNVADVAISSLLHDSAPLFDVTRKGKIFTMFRHPVDRMVSMFYFMQDNVWKKPTTFNAELANISIENFFVKSLGENNWHVRYLTNQLTKAFVDENDFKLAKEIMRRKVLVGLLSDKDESFARFSKQFKWSSSDPQVNECQTRKLQWDWSLRNPHEVEALEGNRLWELISGQNKYDMQLYEYAKVLFEEQRQLFQ</sequence>
<evidence type="ECO:0000313" key="1">
    <source>
        <dbReference type="EMBL" id="GFH51284.1"/>
    </source>
</evidence>
<dbReference type="EMBL" id="BLLK01000045">
    <property type="protein sequence ID" value="GFH51284.1"/>
    <property type="molecule type" value="Genomic_DNA"/>
</dbReference>
<dbReference type="Proteomes" id="UP001054902">
    <property type="component" value="Unassembled WGS sequence"/>
</dbReference>
<proteinExistence type="predicted"/>
<evidence type="ECO:0008006" key="3">
    <source>
        <dbReference type="Google" id="ProtNLM"/>
    </source>
</evidence>
<reference evidence="1 2" key="1">
    <citation type="journal article" date="2021" name="Sci. Rep.">
        <title>The genome of the diatom Chaetoceros tenuissimus carries an ancient integrated fragment of an extant virus.</title>
        <authorList>
            <person name="Hongo Y."/>
            <person name="Kimura K."/>
            <person name="Takaki Y."/>
            <person name="Yoshida Y."/>
            <person name="Baba S."/>
            <person name="Kobayashi G."/>
            <person name="Nagasaki K."/>
            <person name="Hano T."/>
            <person name="Tomaru Y."/>
        </authorList>
    </citation>
    <scope>NUCLEOTIDE SEQUENCE [LARGE SCALE GENOMIC DNA]</scope>
    <source>
        <strain evidence="1 2">NIES-3715</strain>
    </source>
</reference>
<comment type="caution">
    <text evidence="1">The sequence shown here is derived from an EMBL/GenBank/DDBJ whole genome shotgun (WGS) entry which is preliminary data.</text>
</comment>
<gene>
    <name evidence="1" type="ORF">CTEN210_07759</name>
</gene>